<dbReference type="EMBL" id="MLJI01000002">
    <property type="protein sequence ID" value="ORM89848.1"/>
    <property type="molecule type" value="Genomic_DNA"/>
</dbReference>
<dbReference type="RefSeq" id="WP_084879565.1">
    <property type="nucleotide sequence ID" value="NZ_JAGGMY010000005.1"/>
</dbReference>
<dbReference type="Proteomes" id="UP000193749">
    <property type="component" value="Unassembled WGS sequence"/>
</dbReference>
<feature type="chain" id="PRO_5012529834" description="Fe/B12 periplasmic-binding domain-containing protein" evidence="1">
    <location>
        <begin position="19"/>
        <end position="363"/>
    </location>
</feature>
<sequence>MKRFLTALCLLLPFVVQAKTLTDSLQRQVEVPDNPQRIVIGESRMIYTLALVEDGNPAKRVVGWPADLRNLDKQTWQRYVKAFPAIANIEQIGNSNFSQLNVEKIIALRPDLVILPVYARTPPNNSLFMQQLAASKIPVLFLDFRVDPLANTVASLRTLGEALNDQAKSERFIAFYQQHMQFIRDRLAGWKGPRPKVMLQLHLGKKAECCTTVAHGNLADLIAFAGGDNIAAGRFPAVFGQLNPEAVLAANPDIYIATGSAGPEDKAFLQLGPQVNAASAQATFIRALAQDGTVSVLNAVQQQKAFAFWQNFYMSPWHLLVAEFFAKTFHPDLFHDLSPDETLREMNQQFLPIPETGTYWTHN</sequence>
<dbReference type="STRING" id="55209.HA50_24950"/>
<accession>A0A1X1ELL7</accession>
<dbReference type="OrthoDB" id="9775594at2"/>
<organism evidence="3 4">
    <name type="scientific">Pantoea cypripedii</name>
    <name type="common">Pectobacterium cypripedii</name>
    <name type="synonym">Erwinia cypripedii</name>
    <dbReference type="NCBI Taxonomy" id="55209"/>
    <lineage>
        <taxon>Bacteria</taxon>
        <taxon>Pseudomonadati</taxon>
        <taxon>Pseudomonadota</taxon>
        <taxon>Gammaproteobacteria</taxon>
        <taxon>Enterobacterales</taxon>
        <taxon>Erwiniaceae</taxon>
        <taxon>Pantoea</taxon>
    </lineage>
</organism>
<evidence type="ECO:0000313" key="3">
    <source>
        <dbReference type="EMBL" id="ORM89848.1"/>
    </source>
</evidence>
<dbReference type="SUPFAM" id="SSF53807">
    <property type="entry name" value="Helical backbone' metal receptor"/>
    <property type="match status" value="1"/>
</dbReference>
<keyword evidence="1" id="KW-0732">Signal</keyword>
<dbReference type="InterPro" id="IPR050902">
    <property type="entry name" value="ABC_Transporter_SBP"/>
</dbReference>
<dbReference type="PANTHER" id="PTHR30535">
    <property type="entry name" value="VITAMIN B12-BINDING PROTEIN"/>
    <property type="match status" value="1"/>
</dbReference>
<dbReference type="AlphaFoldDB" id="A0A1X1ELL7"/>
<feature type="domain" description="Fe/B12 periplasmic-binding" evidence="2">
    <location>
        <begin position="37"/>
        <end position="337"/>
    </location>
</feature>
<name>A0A1X1ELL7_PANCY</name>
<dbReference type="PROSITE" id="PS50983">
    <property type="entry name" value="FE_B12_PBP"/>
    <property type="match status" value="1"/>
</dbReference>
<comment type="caution">
    <text evidence="3">The sequence shown here is derived from an EMBL/GenBank/DDBJ whole genome shotgun (WGS) entry which is preliminary data.</text>
</comment>
<evidence type="ECO:0000313" key="4">
    <source>
        <dbReference type="Proteomes" id="UP000193749"/>
    </source>
</evidence>
<feature type="signal peptide" evidence="1">
    <location>
        <begin position="1"/>
        <end position="18"/>
    </location>
</feature>
<dbReference type="Pfam" id="PF01497">
    <property type="entry name" value="Peripla_BP_2"/>
    <property type="match status" value="1"/>
</dbReference>
<keyword evidence="4" id="KW-1185">Reference proteome</keyword>
<evidence type="ECO:0000259" key="2">
    <source>
        <dbReference type="PROSITE" id="PS50983"/>
    </source>
</evidence>
<dbReference type="PANTHER" id="PTHR30535:SF34">
    <property type="entry name" value="MOLYBDATE-BINDING PROTEIN MOLA"/>
    <property type="match status" value="1"/>
</dbReference>
<proteinExistence type="predicted"/>
<dbReference type="InterPro" id="IPR002491">
    <property type="entry name" value="ABC_transptr_periplasmic_BD"/>
</dbReference>
<evidence type="ECO:0000256" key="1">
    <source>
        <dbReference type="SAM" id="SignalP"/>
    </source>
</evidence>
<reference evidence="3 4" key="1">
    <citation type="journal article" date="2017" name="Antonie Van Leeuwenhoek">
        <title>Phylogenomic resolution of the bacterial genus Pantoea and its relationship with Erwinia and Tatumella.</title>
        <authorList>
            <person name="Palmer M."/>
            <person name="Steenkamp E.T."/>
            <person name="Coetzee M.P."/>
            <person name="Chan W.Y."/>
            <person name="van Zyl E."/>
            <person name="De Maayer P."/>
            <person name="Coutinho T.A."/>
            <person name="Blom J."/>
            <person name="Smits T.H."/>
            <person name="Duffy B."/>
            <person name="Venter S.N."/>
        </authorList>
    </citation>
    <scope>NUCLEOTIDE SEQUENCE [LARGE SCALE GENOMIC DNA]</scope>
    <source>
        <strain evidence="3 4">LMG 2657</strain>
    </source>
</reference>
<protein>
    <recommendedName>
        <fullName evidence="2">Fe/B12 periplasmic-binding domain-containing protein</fullName>
    </recommendedName>
</protein>
<gene>
    <name evidence="3" type="ORF">HA50_24950</name>
</gene>
<dbReference type="Gene3D" id="3.40.50.1980">
    <property type="entry name" value="Nitrogenase molybdenum iron protein domain"/>
    <property type="match status" value="2"/>
</dbReference>